<dbReference type="Pfam" id="PF00755">
    <property type="entry name" value="Carn_acyltransf"/>
    <property type="match status" value="1"/>
</dbReference>
<dbReference type="SUPFAM" id="SSF52777">
    <property type="entry name" value="CoA-dependent acyltransferases"/>
    <property type="match status" value="1"/>
</dbReference>
<accession>Q4RCZ1</accession>
<comment type="caution">
    <text evidence="2">The sequence shown here is derived from an EMBL/GenBank/DDBJ whole genome shotgun (WGS) entry which is preliminary data.</text>
</comment>
<sequence>VSDWWEEYIYLRGRGPIMVNSNYYGM</sequence>
<dbReference type="KEGG" id="tng:GSTEN00038438G001"/>
<feature type="non-terminal residue" evidence="2">
    <location>
        <position position="1"/>
    </location>
</feature>
<organism evidence="2">
    <name type="scientific">Tetraodon nigroviridis</name>
    <name type="common">Spotted green pufferfish</name>
    <name type="synonym">Chelonodon nigroviridis</name>
    <dbReference type="NCBI Taxonomy" id="99883"/>
    <lineage>
        <taxon>Eukaryota</taxon>
        <taxon>Metazoa</taxon>
        <taxon>Chordata</taxon>
        <taxon>Craniata</taxon>
        <taxon>Vertebrata</taxon>
        <taxon>Euteleostomi</taxon>
        <taxon>Actinopterygii</taxon>
        <taxon>Neopterygii</taxon>
        <taxon>Teleostei</taxon>
        <taxon>Neoteleostei</taxon>
        <taxon>Acanthomorphata</taxon>
        <taxon>Eupercaria</taxon>
        <taxon>Tetraodontiformes</taxon>
        <taxon>Tetradontoidea</taxon>
        <taxon>Tetraodontidae</taxon>
        <taxon>Tetraodon</taxon>
    </lineage>
</organism>
<reference evidence="2" key="1">
    <citation type="journal article" date="2004" name="Nature">
        <title>Genome duplication in the teleost fish Tetraodon nigroviridis reveals the early vertebrate proto-karyotype.</title>
        <authorList>
            <person name="Jaillon O."/>
            <person name="Aury J.-M."/>
            <person name="Brunet F."/>
            <person name="Petit J.-L."/>
            <person name="Stange-Thomann N."/>
            <person name="Mauceli E."/>
            <person name="Bouneau L."/>
            <person name="Fischer C."/>
            <person name="Ozouf-Costaz C."/>
            <person name="Bernot A."/>
            <person name="Nicaud S."/>
            <person name="Jaffe D."/>
            <person name="Fisher S."/>
            <person name="Lutfalla G."/>
            <person name="Dossat C."/>
            <person name="Segurens B."/>
            <person name="Dasilva C."/>
            <person name="Salanoubat M."/>
            <person name="Levy M."/>
            <person name="Boudet N."/>
            <person name="Castellano S."/>
            <person name="Anthouard V."/>
            <person name="Jubin C."/>
            <person name="Castelli V."/>
            <person name="Katinka M."/>
            <person name="Vacherie B."/>
            <person name="Biemont C."/>
            <person name="Skalli Z."/>
            <person name="Cattolico L."/>
            <person name="Poulain J."/>
            <person name="De Berardinis V."/>
            <person name="Cruaud C."/>
            <person name="Duprat S."/>
            <person name="Brottier P."/>
            <person name="Coutanceau J.-P."/>
            <person name="Gouzy J."/>
            <person name="Parra G."/>
            <person name="Lardier G."/>
            <person name="Chapple C."/>
            <person name="McKernan K.J."/>
            <person name="McEwan P."/>
            <person name="Bosak S."/>
            <person name="Kellis M."/>
            <person name="Volff J.-N."/>
            <person name="Guigo R."/>
            <person name="Zody M.C."/>
            <person name="Mesirov J."/>
            <person name="Lindblad-Toh K."/>
            <person name="Birren B."/>
            <person name="Nusbaum C."/>
            <person name="Kahn D."/>
            <person name="Robinson-Rechavi M."/>
            <person name="Laudet V."/>
            <person name="Schachter V."/>
            <person name="Quetier F."/>
            <person name="Saurin W."/>
            <person name="Scarpelli C."/>
            <person name="Wincker P."/>
            <person name="Lander E.S."/>
            <person name="Weissenbach J."/>
            <person name="Roest Crollius H."/>
        </authorList>
    </citation>
    <scope>NUCLEOTIDE SEQUENCE [LARGE SCALE GENOMIC DNA]</scope>
</reference>
<dbReference type="EMBL" id="CAAE01017755">
    <property type="protein sequence ID" value="CAG13741.1"/>
    <property type="molecule type" value="Genomic_DNA"/>
</dbReference>
<evidence type="ECO:0000313" key="2">
    <source>
        <dbReference type="EMBL" id="CAG13741.1"/>
    </source>
</evidence>
<dbReference type="InterPro" id="IPR039551">
    <property type="entry name" value="Cho/carn_acyl_trans"/>
</dbReference>
<dbReference type="FunFam" id="3.30.559.70:FF:000032">
    <property type="entry name" value="Uncharacterized protein"/>
    <property type="match status" value="1"/>
</dbReference>
<dbReference type="AlphaFoldDB" id="Q4RCZ1"/>
<feature type="non-terminal residue" evidence="2">
    <location>
        <position position="26"/>
    </location>
</feature>
<proteinExistence type="predicted"/>
<gene>
    <name evidence="2" type="ORF">GSTENG00038438001</name>
</gene>
<dbReference type="InterPro" id="IPR042231">
    <property type="entry name" value="Cho/carn_acyl_trans_2"/>
</dbReference>
<feature type="domain" description="Choline/carnitine acyltransferase" evidence="1">
    <location>
        <begin position="1"/>
        <end position="25"/>
    </location>
</feature>
<reference evidence="2" key="2">
    <citation type="submission" date="2004-02" db="EMBL/GenBank/DDBJ databases">
        <authorList>
            <consortium name="Genoscope"/>
            <consortium name="Whitehead Institute Centre for Genome Research"/>
        </authorList>
    </citation>
    <scope>NUCLEOTIDE SEQUENCE</scope>
</reference>
<evidence type="ECO:0000259" key="1">
    <source>
        <dbReference type="Pfam" id="PF00755"/>
    </source>
</evidence>
<protein>
    <submittedName>
        <fullName evidence="2">(spotted green pufferfish) hypothetical protein</fullName>
    </submittedName>
</protein>
<dbReference type="Gene3D" id="3.30.559.70">
    <property type="entry name" value="Choline/Carnitine o-acyltransferase, domain 2"/>
    <property type="match status" value="1"/>
</dbReference>
<name>Q4RCZ1_TETNG</name>